<proteinExistence type="predicted"/>
<accession>A0A0F8YNP0</accession>
<reference evidence="1" key="1">
    <citation type="journal article" date="2015" name="Nature">
        <title>Complex archaea that bridge the gap between prokaryotes and eukaryotes.</title>
        <authorList>
            <person name="Spang A."/>
            <person name="Saw J.H."/>
            <person name="Jorgensen S.L."/>
            <person name="Zaremba-Niedzwiedzka K."/>
            <person name="Martijn J."/>
            <person name="Lind A.E."/>
            <person name="van Eijk R."/>
            <person name="Schleper C."/>
            <person name="Guy L."/>
            <person name="Ettema T.J."/>
        </authorList>
    </citation>
    <scope>NUCLEOTIDE SEQUENCE</scope>
</reference>
<dbReference type="EMBL" id="LAZR01052408">
    <property type="protein sequence ID" value="KKK83028.1"/>
    <property type="molecule type" value="Genomic_DNA"/>
</dbReference>
<comment type="caution">
    <text evidence="1">The sequence shown here is derived from an EMBL/GenBank/DDBJ whole genome shotgun (WGS) entry which is preliminary data.</text>
</comment>
<feature type="non-terminal residue" evidence="1">
    <location>
        <position position="29"/>
    </location>
</feature>
<dbReference type="AlphaFoldDB" id="A0A0F8YNP0"/>
<name>A0A0F8YNP0_9ZZZZ</name>
<organism evidence="1">
    <name type="scientific">marine sediment metagenome</name>
    <dbReference type="NCBI Taxonomy" id="412755"/>
    <lineage>
        <taxon>unclassified sequences</taxon>
        <taxon>metagenomes</taxon>
        <taxon>ecological metagenomes</taxon>
    </lineage>
</organism>
<sequence>MANLVDLEGSFDIENVLSAIGIDDVISGV</sequence>
<evidence type="ECO:0000313" key="1">
    <source>
        <dbReference type="EMBL" id="KKK83028.1"/>
    </source>
</evidence>
<protein>
    <submittedName>
        <fullName evidence="1">Uncharacterized protein</fullName>
    </submittedName>
</protein>
<gene>
    <name evidence="1" type="ORF">LCGC14_2797460</name>
</gene>